<dbReference type="GO" id="GO:0016020">
    <property type="term" value="C:membrane"/>
    <property type="evidence" value="ECO:0007669"/>
    <property type="project" value="TreeGrafter"/>
</dbReference>
<protein>
    <submittedName>
        <fullName evidence="2">Uncharacterized protein</fullName>
    </submittedName>
</protein>
<name>A0A2S0NDS1_9HYPH</name>
<keyword evidence="1" id="KW-0472">Membrane</keyword>
<reference evidence="2 3" key="1">
    <citation type="submission" date="2018-03" db="EMBL/GenBank/DDBJ databases">
        <title>Genome sequencing of Phreatobacter sp.</title>
        <authorList>
            <person name="Kim S.-J."/>
            <person name="Heo J."/>
            <person name="Kwon S.-W."/>
        </authorList>
    </citation>
    <scope>NUCLEOTIDE SEQUENCE [LARGE SCALE GENOMIC DNA]</scope>
    <source>
        <strain evidence="2 3">S-12</strain>
    </source>
</reference>
<dbReference type="Gene3D" id="1.20.120.1630">
    <property type="match status" value="1"/>
</dbReference>
<dbReference type="EMBL" id="CP027668">
    <property type="protein sequence ID" value="AVO46186.1"/>
    <property type="molecule type" value="Genomic_DNA"/>
</dbReference>
<sequence length="269" mass="29033">MTGLSFLAALVFIAAAMSVVMAGAWLIEKRTGNSGWIDVTWTFGVGGTALAAALLPFGTGPWERRLLVAAMAAAWALRLGLHIAGRTRGITDDARYAKLRQDWGPDASWQMFRFLQIQAAASVPLALGIVLAAHRPASLGWQDGLGLAVFVAGWAGGAVADRQLAAFVADKNKRGPICDVGLWRYSRHPNYFFECVLWASYAVMALAWSGHPFGWAALLAPAFMTLLLTRISGIPPLEEHMLRKHGAAFADYQARTSAFIPWPPAQTKG</sequence>
<keyword evidence="1" id="KW-1133">Transmembrane helix</keyword>
<feature type="transmembrane region" description="Helical" evidence="1">
    <location>
        <begin position="6"/>
        <end position="27"/>
    </location>
</feature>
<proteinExistence type="predicted"/>
<keyword evidence="3" id="KW-1185">Reference proteome</keyword>
<keyword evidence="1" id="KW-0812">Transmembrane</keyword>
<evidence type="ECO:0000313" key="2">
    <source>
        <dbReference type="EMBL" id="AVO46186.1"/>
    </source>
</evidence>
<gene>
    <name evidence="2" type="ORF">C6569_14560</name>
</gene>
<dbReference type="PANTHER" id="PTHR32251">
    <property type="entry name" value="3-OXO-5-ALPHA-STEROID 4-DEHYDROGENASE"/>
    <property type="match status" value="1"/>
</dbReference>
<dbReference type="Proteomes" id="UP000237889">
    <property type="component" value="Chromosome"/>
</dbReference>
<dbReference type="InterPro" id="IPR010721">
    <property type="entry name" value="UstE-like"/>
</dbReference>
<accession>A0A2S0NDS1</accession>
<feature type="transmembrane region" description="Helical" evidence="1">
    <location>
        <begin position="190"/>
        <end position="208"/>
    </location>
</feature>
<feature type="transmembrane region" description="Helical" evidence="1">
    <location>
        <begin position="66"/>
        <end position="85"/>
    </location>
</feature>
<feature type="transmembrane region" description="Helical" evidence="1">
    <location>
        <begin position="214"/>
        <end position="233"/>
    </location>
</feature>
<evidence type="ECO:0000313" key="3">
    <source>
        <dbReference type="Proteomes" id="UP000237889"/>
    </source>
</evidence>
<dbReference type="Pfam" id="PF06966">
    <property type="entry name" value="DUF1295"/>
    <property type="match status" value="1"/>
</dbReference>
<dbReference type="KEGG" id="phr:C6569_14560"/>
<dbReference type="PROSITE" id="PS50244">
    <property type="entry name" value="S5A_REDUCTASE"/>
    <property type="match status" value="1"/>
</dbReference>
<dbReference type="AlphaFoldDB" id="A0A2S0NDS1"/>
<dbReference type="PANTHER" id="PTHR32251:SF17">
    <property type="entry name" value="STEROID 5-ALPHA REDUCTASE C-TERMINAL DOMAIN-CONTAINING PROTEIN"/>
    <property type="match status" value="1"/>
</dbReference>
<organism evidence="2 3">
    <name type="scientific">Phreatobacter cathodiphilus</name>
    <dbReference type="NCBI Taxonomy" id="1868589"/>
    <lineage>
        <taxon>Bacteria</taxon>
        <taxon>Pseudomonadati</taxon>
        <taxon>Pseudomonadota</taxon>
        <taxon>Alphaproteobacteria</taxon>
        <taxon>Hyphomicrobiales</taxon>
        <taxon>Phreatobacteraceae</taxon>
        <taxon>Phreatobacter</taxon>
    </lineage>
</organism>
<dbReference type="RefSeq" id="WP_106749527.1">
    <property type="nucleotide sequence ID" value="NZ_CP027668.1"/>
</dbReference>
<evidence type="ECO:0000256" key="1">
    <source>
        <dbReference type="SAM" id="Phobius"/>
    </source>
</evidence>
<dbReference type="OrthoDB" id="9779233at2"/>
<feature type="transmembrane region" description="Helical" evidence="1">
    <location>
        <begin position="39"/>
        <end position="60"/>
    </location>
</feature>